<reference evidence="1 2" key="1">
    <citation type="submission" date="2019-02" db="EMBL/GenBank/DDBJ databases">
        <title>Kribbella capetownensis sp. nov. and Kribbella speibonae sp. nov., isolated from soil.</title>
        <authorList>
            <person name="Curtis S.M."/>
            <person name="Norton I."/>
            <person name="Everest G.J."/>
            <person name="Meyers P.R."/>
        </authorList>
    </citation>
    <scope>NUCLEOTIDE SEQUENCE [LARGE SCALE GENOMIC DNA]</scope>
    <source>
        <strain evidence="1 2">YM53</strain>
    </source>
</reference>
<dbReference type="EMBL" id="SJKD01000004">
    <property type="protein sequence ID" value="TCC49109.1"/>
    <property type="molecule type" value="Genomic_DNA"/>
</dbReference>
<dbReference type="RefSeq" id="WP_131515381.1">
    <property type="nucleotide sequence ID" value="NZ_SJKD01000004.1"/>
</dbReference>
<keyword evidence="2" id="KW-1185">Reference proteome</keyword>
<accession>A0A4R0JQL8</accession>
<sequence length="84" mass="9183">MNTQDQVPDEEGDPLLDELVVAIEADLELIVNSRADDADPGTPDQWLDDPEEVQVEETDLRSLLSAAEALEPDRRHDPGDASSS</sequence>
<proteinExistence type="predicted"/>
<dbReference type="AlphaFoldDB" id="A0A4R0JQL8"/>
<organism evidence="1 2">
    <name type="scientific">Kribbella capetownensis</name>
    <dbReference type="NCBI Taxonomy" id="1572659"/>
    <lineage>
        <taxon>Bacteria</taxon>
        <taxon>Bacillati</taxon>
        <taxon>Actinomycetota</taxon>
        <taxon>Actinomycetes</taxon>
        <taxon>Propionibacteriales</taxon>
        <taxon>Kribbellaceae</taxon>
        <taxon>Kribbella</taxon>
    </lineage>
</organism>
<comment type="caution">
    <text evidence="1">The sequence shown here is derived from an EMBL/GenBank/DDBJ whole genome shotgun (WGS) entry which is preliminary data.</text>
</comment>
<gene>
    <name evidence="1" type="ORF">E0H75_21485</name>
</gene>
<protein>
    <submittedName>
        <fullName evidence="1">Uncharacterized protein</fullName>
    </submittedName>
</protein>
<name>A0A4R0JQL8_9ACTN</name>
<evidence type="ECO:0000313" key="2">
    <source>
        <dbReference type="Proteomes" id="UP000293342"/>
    </source>
</evidence>
<dbReference type="OrthoDB" id="5177196at2"/>
<evidence type="ECO:0000313" key="1">
    <source>
        <dbReference type="EMBL" id="TCC49109.1"/>
    </source>
</evidence>
<dbReference type="Proteomes" id="UP000293342">
    <property type="component" value="Unassembled WGS sequence"/>
</dbReference>